<dbReference type="InterPro" id="IPR032675">
    <property type="entry name" value="LRR_dom_sf"/>
</dbReference>
<evidence type="ECO:0000256" key="1">
    <source>
        <dbReference type="ARBA" id="ARBA00022614"/>
    </source>
</evidence>
<keyword evidence="2" id="KW-0732">Signal</keyword>
<name>A5HHH9_PETMA</name>
<protein>
    <submittedName>
        <fullName evidence="4">Variable lymphocyte receptor B cassette</fullName>
    </submittedName>
</protein>
<dbReference type="PANTHER" id="PTHR24369:SF210">
    <property type="entry name" value="CHAOPTIN-RELATED"/>
    <property type="match status" value="1"/>
</dbReference>
<sequence length="93" mass="10412">CSWPGTDVDCHGRSLASVPTGMPTTTRVLRLYNNQITKLEPGVLDSLTQLTYMELGSNRLQALPEGVFDRLVNLQLLALNHSAEERFQGRDKR</sequence>
<dbReference type="EMBL" id="EF529078">
    <property type="protein sequence ID" value="ABO85784.1"/>
    <property type="molecule type" value="Genomic_DNA"/>
</dbReference>
<keyword evidence="4" id="KW-0675">Receptor</keyword>
<reference evidence="4" key="3">
    <citation type="submission" date="2007-03" db="EMBL/GenBank/DDBJ databases">
        <authorList>
            <person name="Rogozin I.B."/>
            <person name="Iyer L.M."/>
            <person name="Liang L."/>
            <person name="Glazko G.V."/>
            <person name="Liston V.G."/>
            <person name="Pavlov Y.I."/>
            <person name="Pancer Z."/>
        </authorList>
    </citation>
    <scope>NUCLEOTIDE SEQUENCE</scope>
</reference>
<feature type="non-terminal residue" evidence="4">
    <location>
        <position position="1"/>
    </location>
</feature>
<dbReference type="InterPro" id="IPR003591">
    <property type="entry name" value="Leu-rich_rpt_typical-subtyp"/>
</dbReference>
<evidence type="ECO:0000313" key="4">
    <source>
        <dbReference type="EMBL" id="ABO85784.1"/>
    </source>
</evidence>
<accession>A5HHH9</accession>
<keyword evidence="1" id="KW-0433">Leucine-rich repeat</keyword>
<dbReference type="AlphaFoldDB" id="A5HHH9"/>
<dbReference type="SMART" id="SM00369">
    <property type="entry name" value="LRR_TYP"/>
    <property type="match status" value="2"/>
</dbReference>
<dbReference type="PANTHER" id="PTHR24369">
    <property type="entry name" value="ANTIGEN BSP, PUTATIVE-RELATED"/>
    <property type="match status" value="1"/>
</dbReference>
<evidence type="ECO:0000256" key="3">
    <source>
        <dbReference type="ARBA" id="ARBA00022737"/>
    </source>
</evidence>
<dbReference type="Gene3D" id="3.80.10.10">
    <property type="entry name" value="Ribonuclease Inhibitor"/>
    <property type="match status" value="1"/>
</dbReference>
<dbReference type="Pfam" id="PF13855">
    <property type="entry name" value="LRR_8"/>
    <property type="match status" value="1"/>
</dbReference>
<keyword evidence="3" id="KW-0677">Repeat</keyword>
<evidence type="ECO:0000256" key="2">
    <source>
        <dbReference type="ARBA" id="ARBA00022729"/>
    </source>
</evidence>
<organism evidence="4">
    <name type="scientific">Petromyzon marinus</name>
    <name type="common">Sea lamprey</name>
    <dbReference type="NCBI Taxonomy" id="7757"/>
    <lineage>
        <taxon>Eukaryota</taxon>
        <taxon>Metazoa</taxon>
        <taxon>Chordata</taxon>
        <taxon>Craniata</taxon>
        <taxon>Vertebrata</taxon>
        <taxon>Cyclostomata</taxon>
        <taxon>Hyperoartia</taxon>
        <taxon>Petromyzontiformes</taxon>
        <taxon>Petromyzontidae</taxon>
        <taxon>Petromyzon</taxon>
    </lineage>
</organism>
<dbReference type="SUPFAM" id="SSF52058">
    <property type="entry name" value="L domain-like"/>
    <property type="match status" value="1"/>
</dbReference>
<dbReference type="InterPro" id="IPR001611">
    <property type="entry name" value="Leu-rich_rpt"/>
</dbReference>
<reference evidence="4" key="1">
    <citation type="journal article" date="2007" name="Nat. Immunol.">
        <title>Evolution and diversification of lamprey antigen receptors: evidence for involvement of an AID-APOBEC family cytosine deaminase.</title>
        <authorList>
            <person name="Rogozin I.B."/>
            <person name="Iyer L.M."/>
            <person name="Liang L."/>
            <person name="Glazko G.V."/>
            <person name="Liston V.G."/>
            <person name="Pavlov Y.I."/>
            <person name="Aravind L."/>
            <person name="Pancer Z."/>
        </authorList>
    </citation>
    <scope>NUCLEOTIDE SEQUENCE</scope>
</reference>
<dbReference type="InterPro" id="IPR050541">
    <property type="entry name" value="LRR_TM_domain-containing"/>
</dbReference>
<proteinExistence type="predicted"/>
<reference evidence="4" key="2">
    <citation type="submission" date="2007-03" db="EMBL/GenBank/DDBJ databases">
        <authorList>
            <person name="Mardis E.R."/>
        </authorList>
    </citation>
    <scope>NUCLEOTIDE SEQUENCE</scope>
</reference>
<dbReference type="GO" id="GO:0005886">
    <property type="term" value="C:plasma membrane"/>
    <property type="evidence" value="ECO:0007669"/>
    <property type="project" value="TreeGrafter"/>
</dbReference>
<feature type="non-terminal residue" evidence="4">
    <location>
        <position position="93"/>
    </location>
</feature>